<dbReference type="FunFam" id="1.25.40.10:FF:000396">
    <property type="entry name" value="Pentatricopeptide repeat-containing protein At2g36730"/>
    <property type="match status" value="1"/>
</dbReference>
<dbReference type="InterPro" id="IPR046960">
    <property type="entry name" value="PPR_At4g14850-like_plant"/>
</dbReference>
<evidence type="ECO:0000313" key="3">
    <source>
        <dbReference type="EMBL" id="KAJ4840163.1"/>
    </source>
</evidence>
<dbReference type="NCBIfam" id="TIGR00756">
    <property type="entry name" value="PPR"/>
    <property type="match status" value="5"/>
</dbReference>
<feature type="repeat" description="PPR" evidence="2">
    <location>
        <begin position="228"/>
        <end position="262"/>
    </location>
</feature>
<name>A0A9Q0JFU3_9ROSI</name>
<dbReference type="OrthoDB" id="185373at2759"/>
<gene>
    <name evidence="3" type="ORF">Tsubulata_000258</name>
</gene>
<dbReference type="InterPro" id="IPR046848">
    <property type="entry name" value="E_motif"/>
</dbReference>
<dbReference type="GO" id="GO:0009451">
    <property type="term" value="P:RNA modification"/>
    <property type="evidence" value="ECO:0007669"/>
    <property type="project" value="InterPro"/>
</dbReference>
<feature type="repeat" description="PPR" evidence="2">
    <location>
        <begin position="298"/>
        <end position="328"/>
    </location>
</feature>
<dbReference type="PANTHER" id="PTHR24015:SF1993">
    <property type="entry name" value="PENTATRICOPEPTIDE REPEAT-CONTAINING PROTEIN"/>
    <property type="match status" value="1"/>
</dbReference>
<dbReference type="FunFam" id="1.25.40.10:FF:000968">
    <property type="entry name" value="Pentatricopeptide repeat-containing protein, mitochondrial"/>
    <property type="match status" value="1"/>
</dbReference>
<dbReference type="Proteomes" id="UP001141552">
    <property type="component" value="Unassembled WGS sequence"/>
</dbReference>
<dbReference type="FunFam" id="1.25.40.10:FF:000409">
    <property type="entry name" value="Pentatricopeptide repeat-containing protein, chloroplastic"/>
    <property type="match status" value="1"/>
</dbReference>
<feature type="repeat" description="PPR" evidence="2">
    <location>
        <begin position="430"/>
        <end position="464"/>
    </location>
</feature>
<reference evidence="3" key="2">
    <citation type="journal article" date="2023" name="Plants (Basel)">
        <title>Annotation of the Turnera subulata (Passifloraceae) Draft Genome Reveals the S-Locus Evolved after the Divergence of Turneroideae from Passifloroideae in a Stepwise Manner.</title>
        <authorList>
            <person name="Henning P.M."/>
            <person name="Roalson E.H."/>
            <person name="Mir W."/>
            <person name="McCubbin A.G."/>
            <person name="Shore J.S."/>
        </authorList>
    </citation>
    <scope>NUCLEOTIDE SEQUENCE</scope>
    <source>
        <strain evidence="3">F60SS</strain>
    </source>
</reference>
<dbReference type="Pfam" id="PF01535">
    <property type="entry name" value="PPR"/>
    <property type="match status" value="4"/>
</dbReference>
<organism evidence="3 4">
    <name type="scientific">Turnera subulata</name>
    <dbReference type="NCBI Taxonomy" id="218843"/>
    <lineage>
        <taxon>Eukaryota</taxon>
        <taxon>Viridiplantae</taxon>
        <taxon>Streptophyta</taxon>
        <taxon>Embryophyta</taxon>
        <taxon>Tracheophyta</taxon>
        <taxon>Spermatophyta</taxon>
        <taxon>Magnoliopsida</taxon>
        <taxon>eudicotyledons</taxon>
        <taxon>Gunneridae</taxon>
        <taxon>Pentapetalae</taxon>
        <taxon>rosids</taxon>
        <taxon>fabids</taxon>
        <taxon>Malpighiales</taxon>
        <taxon>Passifloraceae</taxon>
        <taxon>Turnera</taxon>
    </lineage>
</organism>
<protein>
    <recommendedName>
        <fullName evidence="5">Pentacotripeptide-repeat region of PRORP domain-containing protein</fullName>
    </recommendedName>
</protein>
<feature type="repeat" description="PPR" evidence="2">
    <location>
        <begin position="329"/>
        <end position="363"/>
    </location>
</feature>
<feature type="repeat" description="PPR" evidence="2">
    <location>
        <begin position="127"/>
        <end position="161"/>
    </location>
</feature>
<dbReference type="InterPro" id="IPR002885">
    <property type="entry name" value="PPR_rpt"/>
</dbReference>
<feature type="repeat" description="PPR" evidence="2">
    <location>
        <begin position="399"/>
        <end position="429"/>
    </location>
</feature>
<reference evidence="3" key="1">
    <citation type="submission" date="2022-02" db="EMBL/GenBank/DDBJ databases">
        <authorList>
            <person name="Henning P.M."/>
            <person name="McCubbin A.G."/>
            <person name="Shore J.S."/>
        </authorList>
    </citation>
    <scope>NUCLEOTIDE SEQUENCE</scope>
    <source>
        <strain evidence="3">F60SS</strain>
        <tissue evidence="3">Leaves</tissue>
    </source>
</reference>
<dbReference type="Gene3D" id="1.25.40.10">
    <property type="entry name" value="Tetratricopeptide repeat domain"/>
    <property type="match status" value="6"/>
</dbReference>
<dbReference type="EMBL" id="JAKUCV010003099">
    <property type="protein sequence ID" value="KAJ4840163.1"/>
    <property type="molecule type" value="Genomic_DNA"/>
</dbReference>
<evidence type="ECO:0000313" key="4">
    <source>
        <dbReference type="Proteomes" id="UP001141552"/>
    </source>
</evidence>
<dbReference type="PANTHER" id="PTHR24015">
    <property type="entry name" value="OS07G0578800 PROTEIN-RELATED"/>
    <property type="match status" value="1"/>
</dbReference>
<evidence type="ECO:0008006" key="5">
    <source>
        <dbReference type="Google" id="ProtNLM"/>
    </source>
</evidence>
<dbReference type="InterPro" id="IPR011990">
    <property type="entry name" value="TPR-like_helical_dom_sf"/>
</dbReference>
<keyword evidence="4" id="KW-1185">Reference proteome</keyword>
<evidence type="ECO:0000256" key="1">
    <source>
        <dbReference type="ARBA" id="ARBA00022737"/>
    </source>
</evidence>
<dbReference type="Pfam" id="PF20431">
    <property type="entry name" value="E_motif"/>
    <property type="match status" value="1"/>
</dbReference>
<dbReference type="GO" id="GO:0003723">
    <property type="term" value="F:RNA binding"/>
    <property type="evidence" value="ECO:0007669"/>
    <property type="project" value="InterPro"/>
</dbReference>
<dbReference type="Pfam" id="PF13041">
    <property type="entry name" value="PPR_2"/>
    <property type="match status" value="4"/>
</dbReference>
<sequence>MAASLASSLPLPRRGTNALEAIGSAINMWNSQIRGSVYQNNPHKAFSLYRQMKQNGVVHPDNFTFPFLLKACALLSHLPSCQALHTHLLKSPFYPHVFVQTALLDAYLKCDHLPSAHQLFEKMPHRDVASWNAMLLGFAQMGFPDRALVTFREMRVAGVLADAVTVIGVSKAVVETLEWAKGIHSFGVRIGVDADVSVANTWISLYAKCGDLDLAESVFCGIEAPLRTVVSWNSMIAGYAHFEDCVDALRSYRWMLREGFRPDSSTIISLLSSCAQPQAIRTGMLVHSNAIRVGSDADICVVNTLISMYCKCGDVDSARQLFDGMHDRSCVSWTAMISGYAEKGDLDEASTLFTAMELMGQKPDMVTVLSMISGCGQAGDLEVGKKIDAYASYNGLKHYVVVCNALIDMYAKCGSINDARYLFNAMKDRTVVSWTAIISGCALNGLFEEALDLFYNMEELGLKPNHITFLAVLQACTHAGFLEKGLEFFKMMMALYQINPGLDHCSCIVDLLGRKGKLKQALDFILNMPMKPDAAIWSALLAACKIHKNIEIGEYAHHHLLELEPYAAFPYVGMANLYASEERWNEVASIRTLMKHKGVKKPPGKSFIEVNGKNHAFTAEDRKHYEEELIYAVLNSLFLQSKHESSSRYSDVALELESESGVMLNM</sequence>
<dbReference type="Pfam" id="PF12854">
    <property type="entry name" value="PPR_1"/>
    <property type="match status" value="1"/>
</dbReference>
<keyword evidence="1" id="KW-0677">Repeat</keyword>
<comment type="caution">
    <text evidence="3">The sequence shown here is derived from an EMBL/GenBank/DDBJ whole genome shotgun (WGS) entry which is preliminary data.</text>
</comment>
<evidence type="ECO:0000256" key="2">
    <source>
        <dbReference type="PROSITE-ProRule" id="PRU00708"/>
    </source>
</evidence>
<proteinExistence type="predicted"/>
<dbReference type="FunFam" id="1.25.40.10:FF:000090">
    <property type="entry name" value="Pentatricopeptide repeat-containing protein, chloroplastic"/>
    <property type="match status" value="1"/>
</dbReference>
<dbReference type="AlphaFoldDB" id="A0A9Q0JFU3"/>
<accession>A0A9Q0JFU3</accession>
<dbReference type="PROSITE" id="PS51375">
    <property type="entry name" value="PPR"/>
    <property type="match status" value="6"/>
</dbReference>